<dbReference type="InterPro" id="IPR037923">
    <property type="entry name" value="HTH-like"/>
</dbReference>
<evidence type="ECO:0000313" key="5">
    <source>
        <dbReference type="EMBL" id="MBB6130618.1"/>
    </source>
</evidence>
<dbReference type="GO" id="GO:0043565">
    <property type="term" value="F:sequence-specific DNA binding"/>
    <property type="evidence" value="ECO:0007669"/>
    <property type="project" value="InterPro"/>
</dbReference>
<dbReference type="RefSeq" id="WP_183589346.1">
    <property type="nucleotide sequence ID" value="NZ_JACHCA010000016.1"/>
</dbReference>
<accession>A0A841JPD7</accession>
<dbReference type="PANTHER" id="PTHR43280:SF2">
    <property type="entry name" value="HTH-TYPE TRANSCRIPTIONAL REGULATOR EXSA"/>
    <property type="match status" value="1"/>
</dbReference>
<proteinExistence type="predicted"/>
<dbReference type="InterPro" id="IPR009057">
    <property type="entry name" value="Homeodomain-like_sf"/>
</dbReference>
<evidence type="ECO:0000256" key="2">
    <source>
        <dbReference type="ARBA" id="ARBA00023125"/>
    </source>
</evidence>
<dbReference type="Proteomes" id="UP000548326">
    <property type="component" value="Unassembled WGS sequence"/>
</dbReference>
<keyword evidence="2 5" id="KW-0238">DNA-binding</keyword>
<dbReference type="SUPFAM" id="SSF51215">
    <property type="entry name" value="Regulatory protein AraC"/>
    <property type="match status" value="1"/>
</dbReference>
<dbReference type="EMBL" id="JACHCA010000016">
    <property type="protein sequence ID" value="MBB6130618.1"/>
    <property type="molecule type" value="Genomic_DNA"/>
</dbReference>
<evidence type="ECO:0000313" key="6">
    <source>
        <dbReference type="Proteomes" id="UP000548326"/>
    </source>
</evidence>
<sequence>MPKKRTSIPVNTMADSFGTDIAIGKASVGDIPAFGKAMQSHRDDYHIFFLQEKGTTTGEIDFQKFKIENSSVVYVHPNQVHRLIAFENVTLSFWAISNEDLNPEYLKLLEEITPAKPLSLEKETFSVISEAVSLCIKLSERNHEKLYHSLLKDSCNTLVALVASQYLAQAKSGETLSRFDVMTKAFKAILERNFVTAKKPAEYAQALHISSSYLNECVKNTTGYPVSHHIQQRIILEAKRLLFYSDKSVKEIASELGYDDYPYFSRLFTKVTAMTPLNFRNKNLN</sequence>
<dbReference type="InterPro" id="IPR018060">
    <property type="entry name" value="HTH_AraC"/>
</dbReference>
<dbReference type="PROSITE" id="PS01124">
    <property type="entry name" value="HTH_ARAC_FAMILY_2"/>
    <property type="match status" value="1"/>
</dbReference>
<dbReference type="GO" id="GO:0003700">
    <property type="term" value="F:DNA-binding transcription factor activity"/>
    <property type="evidence" value="ECO:0007669"/>
    <property type="project" value="InterPro"/>
</dbReference>
<protein>
    <submittedName>
        <fullName evidence="5">AraC-like DNA-binding protein/mannose-6-phosphate isomerase-like protein (Cupin superfamily)</fullName>
    </submittedName>
</protein>
<keyword evidence="3" id="KW-0804">Transcription</keyword>
<reference evidence="5 6" key="1">
    <citation type="submission" date="2020-08" db="EMBL/GenBank/DDBJ databases">
        <title>Genomic Encyclopedia of Type Strains, Phase IV (KMG-V): Genome sequencing to study the core and pangenomes of soil and plant-associated prokaryotes.</title>
        <authorList>
            <person name="Whitman W."/>
        </authorList>
    </citation>
    <scope>NUCLEOTIDE SEQUENCE [LARGE SCALE GENOMIC DNA]</scope>
    <source>
        <strain evidence="5 6">MP601</strain>
    </source>
</reference>
<organism evidence="5 6">
    <name type="scientific">Mucilaginibacter lappiensis</name>
    <dbReference type="NCBI Taxonomy" id="354630"/>
    <lineage>
        <taxon>Bacteria</taxon>
        <taxon>Pseudomonadati</taxon>
        <taxon>Bacteroidota</taxon>
        <taxon>Sphingobacteriia</taxon>
        <taxon>Sphingobacteriales</taxon>
        <taxon>Sphingobacteriaceae</taxon>
        <taxon>Mucilaginibacter</taxon>
    </lineage>
</organism>
<comment type="caution">
    <text evidence="5">The sequence shown here is derived from an EMBL/GenBank/DDBJ whole genome shotgun (WGS) entry which is preliminary data.</text>
</comment>
<dbReference type="SMART" id="SM00342">
    <property type="entry name" value="HTH_ARAC"/>
    <property type="match status" value="1"/>
</dbReference>
<dbReference type="AlphaFoldDB" id="A0A841JPD7"/>
<evidence type="ECO:0000256" key="3">
    <source>
        <dbReference type="ARBA" id="ARBA00023163"/>
    </source>
</evidence>
<feature type="domain" description="HTH araC/xylS-type" evidence="4">
    <location>
        <begin position="184"/>
        <end position="282"/>
    </location>
</feature>
<evidence type="ECO:0000259" key="4">
    <source>
        <dbReference type="PROSITE" id="PS01124"/>
    </source>
</evidence>
<dbReference type="SUPFAM" id="SSF46689">
    <property type="entry name" value="Homeodomain-like"/>
    <property type="match status" value="1"/>
</dbReference>
<evidence type="ECO:0000256" key="1">
    <source>
        <dbReference type="ARBA" id="ARBA00023015"/>
    </source>
</evidence>
<gene>
    <name evidence="5" type="ORF">HDF22_004761</name>
</gene>
<keyword evidence="1" id="KW-0805">Transcription regulation</keyword>
<keyword evidence="5" id="KW-0413">Isomerase</keyword>
<dbReference type="Pfam" id="PF12833">
    <property type="entry name" value="HTH_18"/>
    <property type="match status" value="1"/>
</dbReference>
<name>A0A841JPD7_9SPHI</name>
<dbReference type="Gene3D" id="1.10.10.60">
    <property type="entry name" value="Homeodomain-like"/>
    <property type="match status" value="1"/>
</dbReference>
<dbReference type="PANTHER" id="PTHR43280">
    <property type="entry name" value="ARAC-FAMILY TRANSCRIPTIONAL REGULATOR"/>
    <property type="match status" value="1"/>
</dbReference>
<dbReference type="GO" id="GO:0016853">
    <property type="term" value="F:isomerase activity"/>
    <property type="evidence" value="ECO:0007669"/>
    <property type="project" value="UniProtKB-KW"/>
</dbReference>